<feature type="transmembrane region" description="Helical" evidence="2">
    <location>
        <begin position="6"/>
        <end position="29"/>
    </location>
</feature>
<sequence length="94" mass="10587">MGDTAMYSYVALLIFYPITFLPAMLRYALLAITLLLAGKTDAATSGQQSNQGKTEKHKFAAKEEVHDTEHLKQHLKDKIDVEKLTEEQERVGVH</sequence>
<organism evidence="3 4">
    <name type="scientific">Strongylus vulgaris</name>
    <name type="common">Blood worm</name>
    <dbReference type="NCBI Taxonomy" id="40348"/>
    <lineage>
        <taxon>Eukaryota</taxon>
        <taxon>Metazoa</taxon>
        <taxon>Ecdysozoa</taxon>
        <taxon>Nematoda</taxon>
        <taxon>Chromadorea</taxon>
        <taxon>Rhabditida</taxon>
        <taxon>Rhabditina</taxon>
        <taxon>Rhabditomorpha</taxon>
        <taxon>Strongyloidea</taxon>
        <taxon>Strongylidae</taxon>
        <taxon>Strongylus</taxon>
    </lineage>
</organism>
<proteinExistence type="predicted"/>
<dbReference type="Proteomes" id="UP000270094">
    <property type="component" value="Unassembled WGS sequence"/>
</dbReference>
<feature type="compositionally biased region" description="Basic and acidic residues" evidence="1">
    <location>
        <begin position="53"/>
        <end position="76"/>
    </location>
</feature>
<evidence type="ECO:0000256" key="1">
    <source>
        <dbReference type="SAM" id="MobiDB-lite"/>
    </source>
</evidence>
<name>A0A3P7ITW2_STRVU</name>
<dbReference type="AlphaFoldDB" id="A0A3P7ITW2"/>
<keyword evidence="2" id="KW-0472">Membrane</keyword>
<dbReference type="EMBL" id="UYYB01097228">
    <property type="protein sequence ID" value="VDM76560.1"/>
    <property type="molecule type" value="Genomic_DNA"/>
</dbReference>
<protein>
    <submittedName>
        <fullName evidence="3">Uncharacterized protein</fullName>
    </submittedName>
</protein>
<dbReference type="OrthoDB" id="289247at2759"/>
<accession>A0A3P7ITW2</accession>
<feature type="compositionally biased region" description="Polar residues" evidence="1">
    <location>
        <begin position="43"/>
        <end position="52"/>
    </location>
</feature>
<evidence type="ECO:0000256" key="2">
    <source>
        <dbReference type="SAM" id="Phobius"/>
    </source>
</evidence>
<evidence type="ECO:0000313" key="3">
    <source>
        <dbReference type="EMBL" id="VDM76560.1"/>
    </source>
</evidence>
<reference evidence="3 4" key="1">
    <citation type="submission" date="2018-11" db="EMBL/GenBank/DDBJ databases">
        <authorList>
            <consortium name="Pathogen Informatics"/>
        </authorList>
    </citation>
    <scope>NUCLEOTIDE SEQUENCE [LARGE SCALE GENOMIC DNA]</scope>
</reference>
<keyword evidence="2" id="KW-1133">Transmembrane helix</keyword>
<keyword evidence="2" id="KW-0812">Transmembrane</keyword>
<evidence type="ECO:0000313" key="4">
    <source>
        <dbReference type="Proteomes" id="UP000270094"/>
    </source>
</evidence>
<feature type="region of interest" description="Disordered" evidence="1">
    <location>
        <begin position="43"/>
        <end position="76"/>
    </location>
</feature>
<gene>
    <name evidence="3" type="ORF">SVUK_LOCUS11558</name>
</gene>
<keyword evidence="4" id="KW-1185">Reference proteome</keyword>